<keyword evidence="2" id="KW-0012">Acyltransferase</keyword>
<dbReference type="EMBL" id="KN846959">
    <property type="protein sequence ID" value="KIW67647.1"/>
    <property type="molecule type" value="Genomic_DNA"/>
</dbReference>
<protein>
    <recommendedName>
        <fullName evidence="6">Condensation domain-containing protein</fullName>
    </recommendedName>
</protein>
<reference evidence="4 5" key="1">
    <citation type="submission" date="2015-01" db="EMBL/GenBank/DDBJ databases">
        <title>The Genome Sequence of Capronia semiimmersa CBS27337.</title>
        <authorList>
            <consortium name="The Broad Institute Genomics Platform"/>
            <person name="Cuomo C."/>
            <person name="de Hoog S."/>
            <person name="Gorbushina A."/>
            <person name="Stielow B."/>
            <person name="Teixiera M."/>
            <person name="Abouelleil A."/>
            <person name="Chapman S.B."/>
            <person name="Priest M."/>
            <person name="Young S.K."/>
            <person name="Wortman J."/>
            <person name="Nusbaum C."/>
            <person name="Birren B."/>
        </authorList>
    </citation>
    <scope>NUCLEOTIDE SEQUENCE [LARGE SCALE GENOMIC DNA]</scope>
    <source>
        <strain evidence="4 5">CBS 27337</strain>
    </source>
</reference>
<dbReference type="Proteomes" id="UP000054266">
    <property type="component" value="Unassembled WGS sequence"/>
</dbReference>
<evidence type="ECO:0000313" key="5">
    <source>
        <dbReference type="Proteomes" id="UP000054266"/>
    </source>
</evidence>
<accession>A0A0D2DZR4</accession>
<evidence type="ECO:0000313" key="4">
    <source>
        <dbReference type="EMBL" id="KIW67647.1"/>
    </source>
</evidence>
<dbReference type="PANTHER" id="PTHR31896:SF64">
    <property type="entry name" value="TRICHOTHECENE 3-O-ACETYLTRANSFERASE"/>
    <property type="match status" value="1"/>
</dbReference>
<gene>
    <name evidence="4" type="ORF">PV04_06883</name>
</gene>
<name>A0A0D2DZR4_9EURO</name>
<feature type="compositionally biased region" description="Polar residues" evidence="3">
    <location>
        <begin position="24"/>
        <end position="35"/>
    </location>
</feature>
<evidence type="ECO:0008006" key="6">
    <source>
        <dbReference type="Google" id="ProtNLM"/>
    </source>
</evidence>
<organism evidence="4 5">
    <name type="scientific">Phialophora macrospora</name>
    <dbReference type="NCBI Taxonomy" id="1851006"/>
    <lineage>
        <taxon>Eukaryota</taxon>
        <taxon>Fungi</taxon>
        <taxon>Dikarya</taxon>
        <taxon>Ascomycota</taxon>
        <taxon>Pezizomycotina</taxon>
        <taxon>Eurotiomycetes</taxon>
        <taxon>Chaetothyriomycetidae</taxon>
        <taxon>Chaetothyriales</taxon>
        <taxon>Herpotrichiellaceae</taxon>
        <taxon>Phialophora</taxon>
    </lineage>
</organism>
<dbReference type="HOGENOM" id="CLU_026450_3_0_1"/>
<proteinExistence type="predicted"/>
<evidence type="ECO:0000256" key="2">
    <source>
        <dbReference type="ARBA" id="ARBA00023315"/>
    </source>
</evidence>
<dbReference type="Gene3D" id="3.30.559.10">
    <property type="entry name" value="Chloramphenicol acetyltransferase-like domain"/>
    <property type="match status" value="2"/>
</dbReference>
<dbReference type="GO" id="GO:0016746">
    <property type="term" value="F:acyltransferase activity"/>
    <property type="evidence" value="ECO:0007669"/>
    <property type="project" value="UniProtKB-KW"/>
</dbReference>
<keyword evidence="5" id="KW-1185">Reference proteome</keyword>
<dbReference type="STRING" id="5601.A0A0D2DZR4"/>
<dbReference type="InterPro" id="IPR023213">
    <property type="entry name" value="CAT-like_dom_sf"/>
</dbReference>
<feature type="compositionally biased region" description="Polar residues" evidence="3">
    <location>
        <begin position="1"/>
        <end position="10"/>
    </location>
</feature>
<sequence>MTLTDPNQDTAGVPGPAMAGFPNGTRNHSGHSSPKSLALSEKPADDVEIDGDLRLNNSADRPDMDGDSGGPRVNGDYVQLNGSIFDAHANHRHPSPEVDREIEPYHHPGSDHVIRLSGIEHCMPRSYIRICLAYRLPRQEMLGDVIARLNHFVRETVNAKPYLSGYVVAVENPGNRVGAVEIRFSDTDFLEYPDVGVRYLTQEEVPYTYDQLCEDRLPPSVIKPEIVSALGESADEDRAPAFRVQANVVEGGIIVSVYLHHCISDGNGAGWLMSGNVLNDDFAFKRDLDGGNHDIPSLSMRLDTFAKHKSQVRSELSYSSANQINDRHLKYKTAQAAETSRHIIKPIGRGCVFTIPLAKLTDLKGRLMTLANVERMSRNDILMTLIWHGMTKARIPSLSQNPSVTTSKLNIPVNIRKRIKNKLPDSYFGAAVDFASVEMPLCHFADHDDASMSETALAIRKAIDQVTEPYIRQSIALAENPNPKIDVRDLQGSNMDRTDGADMYITSWEKLKLYDATFDMDLGRPDWVRKPWSRDPGSCIVLPFDDRKDYLEVVIQMAEADMDRLLEDEAFMGYVCRWIE</sequence>
<evidence type="ECO:0000256" key="3">
    <source>
        <dbReference type="SAM" id="MobiDB-lite"/>
    </source>
</evidence>
<dbReference type="PANTHER" id="PTHR31896">
    <property type="entry name" value="FAMILY REGULATORY PROTEIN, PUTATIVE (AFU_ORTHOLOGUE AFUA_3G14730)-RELATED"/>
    <property type="match status" value="1"/>
</dbReference>
<evidence type="ECO:0000256" key="1">
    <source>
        <dbReference type="ARBA" id="ARBA00022679"/>
    </source>
</evidence>
<dbReference type="Pfam" id="PF02458">
    <property type="entry name" value="Transferase"/>
    <property type="match status" value="1"/>
</dbReference>
<dbReference type="AlphaFoldDB" id="A0A0D2DZR4"/>
<keyword evidence="1" id="KW-0808">Transferase</keyword>
<dbReference type="InterPro" id="IPR051283">
    <property type="entry name" value="Sec_Metabolite_Acyltrans"/>
</dbReference>
<feature type="region of interest" description="Disordered" evidence="3">
    <location>
        <begin position="1"/>
        <end position="75"/>
    </location>
</feature>